<sequence length="65" mass="7575">MMEGRELLNRIRNGSMEDDWFKLQYELMQYIKCPDSSPEIVQELKGYTEMVAMICDGLKETVPGL</sequence>
<accession>A0ABR7HH23</accession>
<dbReference type="Proteomes" id="UP000634672">
    <property type="component" value="Unassembled WGS sequence"/>
</dbReference>
<reference evidence="1 2" key="1">
    <citation type="submission" date="2020-08" db="EMBL/GenBank/DDBJ databases">
        <title>Genome public.</title>
        <authorList>
            <person name="Liu C."/>
            <person name="Sun Q."/>
        </authorList>
    </citation>
    <scope>NUCLEOTIDE SEQUENCE [LARGE SCALE GENOMIC DNA]</scope>
    <source>
        <strain evidence="1 2">NSJ-66</strain>
    </source>
</reference>
<dbReference type="RefSeq" id="WP_002603320.1">
    <property type="nucleotide sequence ID" value="NZ_JACOPB010000037.1"/>
</dbReference>
<keyword evidence="2" id="KW-1185">Reference proteome</keyword>
<name>A0ABR7HH23_9FIRM</name>
<evidence type="ECO:0000313" key="1">
    <source>
        <dbReference type="EMBL" id="MBC5712479.1"/>
    </source>
</evidence>
<gene>
    <name evidence="1" type="ORF">H8S75_31755</name>
</gene>
<protein>
    <submittedName>
        <fullName evidence="1">Uncharacterized protein</fullName>
    </submittedName>
</protein>
<proteinExistence type="predicted"/>
<organism evidence="1 2">
    <name type="scientific">Hungatella hominis</name>
    <dbReference type="NCBI Taxonomy" id="2763050"/>
    <lineage>
        <taxon>Bacteria</taxon>
        <taxon>Bacillati</taxon>
        <taxon>Bacillota</taxon>
        <taxon>Clostridia</taxon>
        <taxon>Lachnospirales</taxon>
        <taxon>Lachnospiraceae</taxon>
        <taxon>Hungatella</taxon>
    </lineage>
</organism>
<dbReference type="EMBL" id="JACOPB010000037">
    <property type="protein sequence ID" value="MBC5712479.1"/>
    <property type="molecule type" value="Genomic_DNA"/>
</dbReference>
<comment type="caution">
    <text evidence="1">The sequence shown here is derived from an EMBL/GenBank/DDBJ whole genome shotgun (WGS) entry which is preliminary data.</text>
</comment>
<evidence type="ECO:0000313" key="2">
    <source>
        <dbReference type="Proteomes" id="UP000634672"/>
    </source>
</evidence>